<evidence type="ECO:0000313" key="15">
    <source>
        <dbReference type="EMBL" id="KAJ5378355.1"/>
    </source>
</evidence>
<evidence type="ECO:0000256" key="7">
    <source>
        <dbReference type="ARBA" id="ARBA00023026"/>
    </source>
</evidence>
<feature type="chain" id="PRO_5040964287" description="chitinase" evidence="12">
    <location>
        <begin position="22"/>
        <end position="1493"/>
    </location>
</feature>
<dbReference type="GO" id="GO:0006032">
    <property type="term" value="P:chitin catabolic process"/>
    <property type="evidence" value="ECO:0007669"/>
    <property type="project" value="UniProtKB-KW"/>
</dbReference>
<dbReference type="PROSITE" id="PS01095">
    <property type="entry name" value="GH18_1"/>
    <property type="match status" value="1"/>
</dbReference>
<dbReference type="Proteomes" id="UP001147747">
    <property type="component" value="Unassembled WGS sequence"/>
</dbReference>
<dbReference type="GeneID" id="81375091"/>
<protein>
    <recommendedName>
        <fullName evidence="3">chitinase</fullName>
        <ecNumber evidence="3">3.2.1.14</ecNumber>
    </recommendedName>
</protein>
<proteinExistence type="inferred from homology"/>
<dbReference type="InterPro" id="IPR036779">
    <property type="entry name" value="LysM_dom_sf"/>
</dbReference>
<evidence type="ECO:0000256" key="12">
    <source>
        <dbReference type="SAM" id="SignalP"/>
    </source>
</evidence>
<feature type="domain" description="LysM" evidence="13">
    <location>
        <begin position="342"/>
        <end position="390"/>
    </location>
</feature>
<dbReference type="EMBL" id="JAPZBU010000011">
    <property type="protein sequence ID" value="KAJ5378355.1"/>
    <property type="molecule type" value="Genomic_DNA"/>
</dbReference>
<dbReference type="Gene3D" id="3.10.50.10">
    <property type="match status" value="1"/>
</dbReference>
<name>A0A9W9VG76_9EURO</name>
<evidence type="ECO:0000256" key="6">
    <source>
        <dbReference type="ARBA" id="ARBA00023024"/>
    </source>
</evidence>
<dbReference type="Gene3D" id="3.10.350.10">
    <property type="entry name" value="LysM domain"/>
    <property type="match status" value="2"/>
</dbReference>
<dbReference type="OrthoDB" id="73875at2759"/>
<evidence type="ECO:0000256" key="11">
    <source>
        <dbReference type="RuleBase" id="RU000489"/>
    </source>
</evidence>
<keyword evidence="8" id="KW-0119">Carbohydrate metabolism</keyword>
<dbReference type="InterPro" id="IPR017853">
    <property type="entry name" value="GH"/>
</dbReference>
<dbReference type="SMART" id="SM00636">
    <property type="entry name" value="Glyco_18"/>
    <property type="match status" value="1"/>
</dbReference>
<evidence type="ECO:0000256" key="4">
    <source>
        <dbReference type="ARBA" id="ARBA00022669"/>
    </source>
</evidence>
<dbReference type="Gene3D" id="3.20.20.80">
    <property type="entry name" value="Glycosidases"/>
    <property type="match status" value="1"/>
</dbReference>
<dbReference type="PANTHER" id="PTHR47700:SF2">
    <property type="entry name" value="CHITINASE"/>
    <property type="match status" value="1"/>
</dbReference>
<dbReference type="SUPFAM" id="SSF51445">
    <property type="entry name" value="(Trans)glycosidases"/>
    <property type="match status" value="1"/>
</dbReference>
<keyword evidence="6" id="KW-0146">Chitin degradation</keyword>
<dbReference type="GO" id="GO:0008843">
    <property type="term" value="F:endochitinase activity"/>
    <property type="evidence" value="ECO:0007669"/>
    <property type="project" value="UniProtKB-EC"/>
</dbReference>
<evidence type="ECO:0000256" key="8">
    <source>
        <dbReference type="ARBA" id="ARBA00023277"/>
    </source>
</evidence>
<dbReference type="Pfam" id="PF01476">
    <property type="entry name" value="LysM"/>
    <property type="match status" value="1"/>
</dbReference>
<evidence type="ECO:0000256" key="3">
    <source>
        <dbReference type="ARBA" id="ARBA00012729"/>
    </source>
</evidence>
<dbReference type="SMART" id="SM00257">
    <property type="entry name" value="LysM"/>
    <property type="match status" value="2"/>
</dbReference>
<evidence type="ECO:0000313" key="16">
    <source>
        <dbReference type="Proteomes" id="UP001147747"/>
    </source>
</evidence>
<comment type="similarity">
    <text evidence="2">Belongs to the glycosyl hydrolase 18 family. Chitinase class V subfamily.</text>
</comment>
<keyword evidence="16" id="KW-1185">Reference proteome</keyword>
<dbReference type="EC" id="3.2.1.14" evidence="3"/>
<reference evidence="15" key="2">
    <citation type="journal article" date="2023" name="IMA Fungus">
        <title>Comparative genomic study of the Penicillium genus elucidates a diverse pangenome and 15 lateral gene transfer events.</title>
        <authorList>
            <person name="Petersen C."/>
            <person name="Sorensen T."/>
            <person name="Nielsen M.R."/>
            <person name="Sondergaard T.E."/>
            <person name="Sorensen J.L."/>
            <person name="Fitzpatrick D.A."/>
            <person name="Frisvad J.C."/>
            <person name="Nielsen K.L."/>
        </authorList>
    </citation>
    <scope>NUCLEOTIDE SEQUENCE</scope>
    <source>
        <strain evidence="15">IBT 29677</strain>
    </source>
</reference>
<dbReference type="GO" id="GO:0008061">
    <property type="term" value="F:chitin binding"/>
    <property type="evidence" value="ECO:0007669"/>
    <property type="project" value="UniProtKB-KW"/>
</dbReference>
<organism evidence="15 16">
    <name type="scientific">Penicillium cosmopolitanum</name>
    <dbReference type="NCBI Taxonomy" id="1131564"/>
    <lineage>
        <taxon>Eukaryota</taxon>
        <taxon>Fungi</taxon>
        <taxon>Dikarya</taxon>
        <taxon>Ascomycota</taxon>
        <taxon>Pezizomycotina</taxon>
        <taxon>Eurotiomycetes</taxon>
        <taxon>Eurotiomycetidae</taxon>
        <taxon>Eurotiales</taxon>
        <taxon>Aspergillaceae</taxon>
        <taxon>Penicillium</taxon>
    </lineage>
</organism>
<dbReference type="InterPro" id="IPR001223">
    <property type="entry name" value="Glyco_hydro18_cat"/>
</dbReference>
<comment type="caution">
    <text evidence="15">The sequence shown here is derived from an EMBL/GenBank/DDBJ whole genome shotgun (WGS) entry which is preliminary data.</text>
</comment>
<evidence type="ECO:0000256" key="5">
    <source>
        <dbReference type="ARBA" id="ARBA00022801"/>
    </source>
</evidence>
<dbReference type="SUPFAM" id="SSF54556">
    <property type="entry name" value="Chitinase insertion domain"/>
    <property type="match status" value="1"/>
</dbReference>
<keyword evidence="5 11" id="KW-0378">Hydrolase</keyword>
<dbReference type="Pfam" id="PF00704">
    <property type="entry name" value="Glyco_hydro_18"/>
    <property type="match status" value="1"/>
</dbReference>
<dbReference type="PANTHER" id="PTHR47700">
    <property type="entry name" value="V CHITINASE, PUTATIVE (AFU_ORTHOLOGUE AFUA_6G13720)-RELATED"/>
    <property type="match status" value="1"/>
</dbReference>
<evidence type="ECO:0000256" key="10">
    <source>
        <dbReference type="ARBA" id="ARBA00023326"/>
    </source>
</evidence>
<evidence type="ECO:0000256" key="1">
    <source>
        <dbReference type="ARBA" id="ARBA00000822"/>
    </source>
</evidence>
<dbReference type="PROSITE" id="PS51910">
    <property type="entry name" value="GH18_2"/>
    <property type="match status" value="1"/>
</dbReference>
<evidence type="ECO:0000256" key="9">
    <source>
        <dbReference type="ARBA" id="ARBA00023295"/>
    </source>
</evidence>
<keyword evidence="9 11" id="KW-0326">Glycosidase</keyword>
<keyword evidence="10" id="KW-0624">Polysaccharide degradation</keyword>
<dbReference type="InterPro" id="IPR029070">
    <property type="entry name" value="Chitinase_insertion_sf"/>
</dbReference>
<keyword evidence="12" id="KW-0732">Signal</keyword>
<dbReference type="RefSeq" id="XP_056482141.1">
    <property type="nucleotide sequence ID" value="XM_056636111.1"/>
</dbReference>
<dbReference type="PROSITE" id="PS51782">
    <property type="entry name" value="LYSM"/>
    <property type="match status" value="2"/>
</dbReference>
<dbReference type="InterPro" id="IPR011583">
    <property type="entry name" value="Chitinase_II/V-like_cat"/>
</dbReference>
<gene>
    <name evidence="15" type="ORF">N7509_011474</name>
</gene>
<evidence type="ECO:0000259" key="13">
    <source>
        <dbReference type="PROSITE" id="PS51782"/>
    </source>
</evidence>
<sequence length="1493" mass="161619">MRLSILFNGFLVVLAAKSSIADSSATSTESSQWNSDWRSCPSSCDGTTESSEWDSYHDINFLTACNQTMLMDLSVHNTLHRQDGHVTIRAYTVSNKSSDGALSLSKVVSTLSSPGKEVTFQYGSHGPADQPSSNARIALQKLQSSMTLPPKIVDFTTLFAILNNTVVGMHIGQSIKKDGASASLSKLIQHVDAESISPRSILQYCGLDSDHIFGIFISTSGDLASAQDVSGFDETKELPPIELDISQVRVINRTSYAAGRRRLFTHRNSHIHARGTCSTIQVSGGDYCAKVAAECGISLADFQKYNPDKNLCDPLMLGRHVCCSAGTLPDFAPKPNSDGTCKSHYVTSVDTCSTLAAAYLITQEQLETFNKNTWGWMGCGDLQAKSTICLSSGDPPMPATVPNAVCGPQMNDTKRPTDGTPLESLNPCPLNAYCDIWGQCGITRDFCTASESTTGAPGTAKGGSNGCISHCGTDIVNNDEGPDEFCRVGYFEAFNWDRSCLNMDIASFDTSKYTHVHFAFAQISSSYGINVSGIEDQFQRFTALKEVKRVLSFGGWSFSTSQDSFPIFRQGVTEANRKKFARNVVDFLDEHDLDGVDFDWEYPSAPDIPGIPAGSKSDGPNYLQFLKEVKGSLPKGRTLSIATPASFWYLKGFPISEMSKVVDYIIYMTYDLHGQWDYNHHWAVPDCPNVDTGCLRSHVNLTETRLSLSMVTKAGVPSHKVVVGVSSYGRSFQMAKAGCTGSDCAFTGPESGAKKGRCTDTAGYISNAEINEILKSDKTAKKTYDQGSDSNIVVFDTDQWIAYMDDDTKSSRTNYYKNLKMGGTSDWAVDLQQYSNGEGESGGGNGGELLYIALTLWQEQSPAIACEPPYTFVMPPYPINLHATVAWPNWTTLFLYSTSGEFVSTKTKILTVEAFVTDITLPFVTYSSGSPTPTTTAGCEGCGTYDCKDFGCDSGCGTFACGGGCGIFGCGGGCGLLGCGGGCESCGGDSCPLQECAGGCEAGQCGENPRSTETECSELKTATNCAEYCTVTTNAAHITTTSCTSSVCVPTMGCTATGTTTTITSESEADVCPTSFPSYPTSPDGMDPFQGCKPCFWPDSPSTVGVFDPSNPDPNKRDLEKRDDGYATWRLPKAGRCPPVPTAATITWSGGGRFLDEAVAGQLDADKLKMPRWLSKITADCVPTITSVNDAAMTSLTSARSSSYASLSAQSGMESQAAAMKLEIDYQQPTNDHVWERNWITEFYSAAIGNGGPTCEEFNQVFFTPGCSGHPDLFGMVLRGIANNDAWDFVGMTHEVNDQIKGLIGDSKMFNDRYKKLQKLSDGKFWGRGKSNDATVPPIDAGSGREKLKTLINFLAEIAMSCDVWSMDEVWASMDASNNRIYSAFIYVDEYSKMNHADNPGLMPETDLSSRYQLWMNGRVEDTMFGNAKRKAEQLWNRINNQFDNLAEDTGPNPLSQKGWGFGPQSPAVKISYIWAEFAPPPPKPSLFLPPKP</sequence>
<dbReference type="InterPro" id="IPR001579">
    <property type="entry name" value="Glyco_hydro_18_chit_AS"/>
</dbReference>
<dbReference type="InterPro" id="IPR053214">
    <property type="entry name" value="LysM12-like"/>
</dbReference>
<comment type="catalytic activity">
    <reaction evidence="1">
        <text>Random endo-hydrolysis of N-acetyl-beta-D-glucosaminide (1-&gt;4)-beta-linkages in chitin and chitodextrins.</text>
        <dbReference type="EC" id="3.2.1.14"/>
    </reaction>
</comment>
<keyword evidence="7" id="KW-0843">Virulence</keyword>
<reference evidence="15" key="1">
    <citation type="submission" date="2022-12" db="EMBL/GenBank/DDBJ databases">
        <authorList>
            <person name="Petersen C."/>
        </authorList>
    </citation>
    <scope>NUCLEOTIDE SEQUENCE</scope>
    <source>
        <strain evidence="15">IBT 29677</strain>
    </source>
</reference>
<feature type="domain" description="LysM" evidence="13">
    <location>
        <begin position="278"/>
        <end position="323"/>
    </location>
</feature>
<evidence type="ECO:0000259" key="14">
    <source>
        <dbReference type="PROSITE" id="PS51910"/>
    </source>
</evidence>
<feature type="signal peptide" evidence="12">
    <location>
        <begin position="1"/>
        <end position="21"/>
    </location>
</feature>
<feature type="domain" description="GH18" evidence="14">
    <location>
        <begin position="485"/>
        <end position="860"/>
    </location>
</feature>
<dbReference type="InterPro" id="IPR018392">
    <property type="entry name" value="LysM"/>
</dbReference>
<accession>A0A9W9VG76</accession>
<keyword evidence="4" id="KW-0147">Chitin-binding</keyword>
<dbReference type="GO" id="GO:0000272">
    <property type="term" value="P:polysaccharide catabolic process"/>
    <property type="evidence" value="ECO:0007669"/>
    <property type="project" value="UniProtKB-KW"/>
</dbReference>
<dbReference type="CDD" id="cd02878">
    <property type="entry name" value="GH18_zymocin_alpha"/>
    <property type="match status" value="1"/>
</dbReference>
<evidence type="ECO:0000256" key="2">
    <source>
        <dbReference type="ARBA" id="ARBA00008682"/>
    </source>
</evidence>